<evidence type="ECO:0000313" key="3">
    <source>
        <dbReference type="Proteomes" id="UP000288216"/>
    </source>
</evidence>
<keyword evidence="3" id="KW-1185">Reference proteome</keyword>
<dbReference type="Proteomes" id="UP000288216">
    <property type="component" value="Unassembled WGS sequence"/>
</dbReference>
<dbReference type="STRING" id="75743.A0A401Q6T3"/>
<comment type="caution">
    <text evidence="2">The sequence shown here is derived from an EMBL/GenBank/DDBJ whole genome shotgun (WGS) entry which is preliminary data.</text>
</comment>
<organism evidence="2 3">
    <name type="scientific">Scyliorhinus torazame</name>
    <name type="common">Cloudy catshark</name>
    <name type="synonym">Catulus torazame</name>
    <dbReference type="NCBI Taxonomy" id="75743"/>
    <lineage>
        <taxon>Eukaryota</taxon>
        <taxon>Metazoa</taxon>
        <taxon>Chordata</taxon>
        <taxon>Craniata</taxon>
        <taxon>Vertebrata</taxon>
        <taxon>Chondrichthyes</taxon>
        <taxon>Elasmobranchii</taxon>
        <taxon>Galeomorphii</taxon>
        <taxon>Galeoidea</taxon>
        <taxon>Carcharhiniformes</taxon>
        <taxon>Scyliorhinidae</taxon>
        <taxon>Scyliorhinus</taxon>
    </lineage>
</organism>
<proteinExistence type="predicted"/>
<dbReference type="AlphaFoldDB" id="A0A401Q6T3"/>
<feature type="domain" description="VWA7 N-terminal" evidence="1">
    <location>
        <begin position="2"/>
        <end position="68"/>
    </location>
</feature>
<reference evidence="2 3" key="1">
    <citation type="journal article" date="2018" name="Nat. Ecol. Evol.">
        <title>Shark genomes provide insights into elasmobranch evolution and the origin of vertebrates.</title>
        <authorList>
            <person name="Hara Y"/>
            <person name="Yamaguchi K"/>
            <person name="Onimaru K"/>
            <person name="Kadota M"/>
            <person name="Koyanagi M"/>
            <person name="Keeley SD"/>
            <person name="Tatsumi K"/>
            <person name="Tanaka K"/>
            <person name="Motone F"/>
            <person name="Kageyama Y"/>
            <person name="Nozu R"/>
            <person name="Adachi N"/>
            <person name="Nishimura O"/>
            <person name="Nakagawa R"/>
            <person name="Tanegashima C"/>
            <person name="Kiyatake I"/>
            <person name="Matsumoto R"/>
            <person name="Murakumo K"/>
            <person name="Nishida K"/>
            <person name="Terakita A"/>
            <person name="Kuratani S"/>
            <person name="Sato K"/>
            <person name="Hyodo S Kuraku.S."/>
        </authorList>
    </citation>
    <scope>NUCLEOTIDE SEQUENCE [LARGE SCALE GENOMIC DNA]</scope>
</reference>
<dbReference type="InterPro" id="IPR056862">
    <property type="entry name" value="VWA7_N"/>
</dbReference>
<evidence type="ECO:0000259" key="1">
    <source>
        <dbReference type="Pfam" id="PF25107"/>
    </source>
</evidence>
<dbReference type="Pfam" id="PF25107">
    <property type="entry name" value="VWA7_N"/>
    <property type="match status" value="1"/>
</dbReference>
<evidence type="ECO:0000313" key="2">
    <source>
        <dbReference type="EMBL" id="GCB81086.1"/>
    </source>
</evidence>
<gene>
    <name evidence="2" type="ORF">scyTo_0022757</name>
</gene>
<dbReference type="OrthoDB" id="301415at2759"/>
<protein>
    <recommendedName>
        <fullName evidence="1">VWA7 N-terminal domain-containing protein</fullName>
    </recommendedName>
</protein>
<dbReference type="EMBL" id="BFAA01023873">
    <property type="protein sequence ID" value="GCB81086.1"/>
    <property type="molecule type" value="Genomic_DNA"/>
</dbReference>
<sequence length="69" mass="7419">MEPNSNIIVPDRDIGTRAAKNERTCSDCGSDGCRNNILDNIKSRKILTTGYFSLSSINKPSGECGRGGN</sequence>
<accession>A0A401Q6T3</accession>
<name>A0A401Q6T3_SCYTO</name>